<sequence>MSNYIESLEAKGLDTRSLVTKSLGLPSARMPAFARHLYRSVRKLLRSIIGRIDLSQFPGSCCG</sequence>
<protein>
    <submittedName>
        <fullName evidence="1">Uncharacterized protein</fullName>
    </submittedName>
</protein>
<reference evidence="1 2" key="2">
    <citation type="journal article" date="2020" name="Int. J. Syst. Evol. Microbiol.">
        <title>Description and complete genome sequences of Bradyrhizobium symbiodeficiens sp. nov., a non-symbiotic bacterium associated with legumes native to Canada.</title>
        <authorList>
            <person name="Bromfield E.S.P."/>
            <person name="Cloutier S."/>
            <person name="Nguyen H.D.T."/>
        </authorList>
    </citation>
    <scope>NUCLEOTIDE SEQUENCE [LARGE SCALE GENOMIC DNA]</scope>
    <source>
        <strain evidence="1 2">65S1MB</strain>
    </source>
</reference>
<keyword evidence="2" id="KW-1185">Reference proteome</keyword>
<dbReference type="Proteomes" id="UP000319298">
    <property type="component" value="Chromosome"/>
</dbReference>
<dbReference type="RefSeq" id="WP_140480635.1">
    <property type="nucleotide sequence ID" value="NZ_CP041090.2"/>
</dbReference>
<gene>
    <name evidence="1" type="ORF">FJN17_18520</name>
</gene>
<organism evidence="1 2">
    <name type="scientific">Bradyrhizobium symbiodeficiens</name>
    <dbReference type="NCBI Taxonomy" id="1404367"/>
    <lineage>
        <taxon>Bacteria</taxon>
        <taxon>Pseudomonadati</taxon>
        <taxon>Pseudomonadota</taxon>
        <taxon>Alphaproteobacteria</taxon>
        <taxon>Hyphomicrobiales</taxon>
        <taxon>Nitrobacteraceae</taxon>
        <taxon>Bradyrhizobium</taxon>
    </lineage>
</organism>
<reference evidence="2" key="1">
    <citation type="submission" date="2019-06" db="EMBL/GenBank/DDBJ databases">
        <title>Whole-Genome Sequence of Bradyrhizobium sp. 3 Strain 65S1MB.</title>
        <authorList>
            <person name="Bromfield E.S.P."/>
            <person name="Cloutier S."/>
            <person name="Nguyen H.D.T."/>
        </authorList>
    </citation>
    <scope>NUCLEOTIDE SEQUENCE [LARGE SCALE GENOMIC DNA]</scope>
    <source>
        <strain evidence="2">65S1MB</strain>
    </source>
</reference>
<evidence type="ECO:0000313" key="1">
    <source>
        <dbReference type="EMBL" id="QDF39396.1"/>
    </source>
</evidence>
<evidence type="ECO:0000313" key="2">
    <source>
        <dbReference type="Proteomes" id="UP000319298"/>
    </source>
</evidence>
<dbReference type="EMBL" id="CP041090">
    <property type="protein sequence ID" value="QDF39396.1"/>
    <property type="molecule type" value="Genomic_DNA"/>
</dbReference>
<name>A0ABX5W819_9BRAD</name>
<proteinExistence type="predicted"/>
<accession>A0ABX5W819</accession>